<dbReference type="Gene3D" id="3.60.15.10">
    <property type="entry name" value="Ribonuclease Z/Hydroxyacylglutathione hydrolase-like"/>
    <property type="match status" value="1"/>
</dbReference>
<evidence type="ECO:0000313" key="3">
    <source>
        <dbReference type="Proteomes" id="UP001162740"/>
    </source>
</evidence>
<accession>A0AA47AFH3</accession>
<evidence type="ECO:0000259" key="1">
    <source>
        <dbReference type="Pfam" id="PF19583"/>
    </source>
</evidence>
<dbReference type="SUPFAM" id="SSF56281">
    <property type="entry name" value="Metallo-hydrolase/oxidoreductase"/>
    <property type="match status" value="1"/>
</dbReference>
<dbReference type="InterPro" id="IPR036866">
    <property type="entry name" value="RibonucZ/Hydroxyglut_hydro"/>
</dbReference>
<reference evidence="2 3" key="1">
    <citation type="journal article" date="2021" name="Front. Microbiol.">
        <title>Bacterial Transformation of Aromatic Monomers in Softwood Black Liquor.</title>
        <authorList>
            <person name="Navas L.E."/>
            <person name="Dexter G."/>
            <person name="Liu J."/>
            <person name="Levy-Booth D."/>
            <person name="Cho M."/>
            <person name="Jang S.K."/>
            <person name="Mansfield S.D."/>
            <person name="Renneckar S."/>
            <person name="Mohn W.W."/>
            <person name="Eltis L.D."/>
        </authorList>
    </citation>
    <scope>NUCLEOTIDE SEQUENCE [LARGE SCALE GENOMIC DNA]</scope>
    <source>
        <strain evidence="2 3">GD02</strain>
    </source>
</reference>
<protein>
    <recommendedName>
        <fullName evidence="1">ODP domain-containing protein</fullName>
    </recommendedName>
</protein>
<name>A0AA47AFH3_RHORH</name>
<dbReference type="Pfam" id="PF19583">
    <property type="entry name" value="ODP"/>
    <property type="match status" value="1"/>
</dbReference>
<feature type="domain" description="ODP" evidence="1">
    <location>
        <begin position="39"/>
        <end position="183"/>
    </location>
</feature>
<proteinExistence type="predicted"/>
<dbReference type="RefSeq" id="WP_143533465.1">
    <property type="nucleotide sequence ID" value="NZ_CP083975.1"/>
</dbReference>
<geneLocation type="plasmid" evidence="2 3">
    <name>pGD02.2.1</name>
</geneLocation>
<evidence type="ECO:0000313" key="2">
    <source>
        <dbReference type="EMBL" id="UZF47857.1"/>
    </source>
</evidence>
<dbReference type="Proteomes" id="UP001162740">
    <property type="component" value="Plasmid pGD02.2.1"/>
</dbReference>
<organism evidence="2 3">
    <name type="scientific">Rhodococcus rhodochrous</name>
    <dbReference type="NCBI Taxonomy" id="1829"/>
    <lineage>
        <taxon>Bacteria</taxon>
        <taxon>Bacillati</taxon>
        <taxon>Actinomycetota</taxon>
        <taxon>Actinomycetes</taxon>
        <taxon>Mycobacteriales</taxon>
        <taxon>Nocardiaceae</taxon>
        <taxon>Rhodococcus</taxon>
    </lineage>
</organism>
<dbReference type="AlphaFoldDB" id="A0AA47AFH3"/>
<gene>
    <name evidence="2" type="ORF">KUM34_025890</name>
</gene>
<sequence>MTSQPVALVPGALYAVGDAAPNDGRLSWAAPGTSAFEPVNAFLLVEEGHALLIDPGVAAHENALLAQLGEIIGPETELSVFCTRFEGDCVTALGPVIRDFNVVSIFGGGVSNPFDFFEDVSPQEQIRTDHHIEILRKKAGDTIEVGPGRRVDLRSTSLRVLTTFWLYDERTGTLFTSDFFGYEGLDHADRSDLVRSTTPDTFDHDAAARRLFTKIDWLLFADPAPFVEELDRLFATYDIRTIAPGHGRIIVGSDTVRSYYELTRELLLTWGRTRSSREVSVHG</sequence>
<keyword evidence="2" id="KW-0614">Plasmid</keyword>
<dbReference type="EMBL" id="CP083975">
    <property type="protein sequence ID" value="UZF47857.1"/>
    <property type="molecule type" value="Genomic_DNA"/>
</dbReference>
<dbReference type="InterPro" id="IPR045761">
    <property type="entry name" value="ODP_dom"/>
</dbReference>